<dbReference type="EMBL" id="JBHTAX010000001">
    <property type="protein sequence ID" value="MFC7189056.1"/>
    <property type="molecule type" value="Genomic_DNA"/>
</dbReference>
<evidence type="ECO:0000313" key="2">
    <source>
        <dbReference type="EMBL" id="MFC7189056.1"/>
    </source>
</evidence>
<dbReference type="RefSeq" id="WP_264555166.1">
    <property type="nucleotide sequence ID" value="NZ_CP109979.1"/>
</dbReference>
<dbReference type="InterPro" id="IPR040624">
    <property type="entry name" value="HalOD1"/>
</dbReference>
<feature type="domain" description="Halobacterial output" evidence="1">
    <location>
        <begin position="32"/>
        <end position="90"/>
    </location>
</feature>
<accession>A0ABD5YLT4</accession>
<organism evidence="2 3">
    <name type="scientific">Halocatena marina</name>
    <dbReference type="NCBI Taxonomy" id="2934937"/>
    <lineage>
        <taxon>Archaea</taxon>
        <taxon>Methanobacteriati</taxon>
        <taxon>Methanobacteriota</taxon>
        <taxon>Stenosarchaea group</taxon>
        <taxon>Halobacteria</taxon>
        <taxon>Halobacteriales</taxon>
        <taxon>Natronomonadaceae</taxon>
        <taxon>Halocatena</taxon>
    </lineage>
</organism>
<name>A0ABD5YLT4_9EURY</name>
<reference evidence="2 3" key="1">
    <citation type="journal article" date="2019" name="Int. J. Syst. Evol. Microbiol.">
        <title>The Global Catalogue of Microorganisms (GCM) 10K type strain sequencing project: providing services to taxonomists for standard genome sequencing and annotation.</title>
        <authorList>
            <consortium name="The Broad Institute Genomics Platform"/>
            <consortium name="The Broad Institute Genome Sequencing Center for Infectious Disease"/>
            <person name="Wu L."/>
            <person name="Ma J."/>
        </authorList>
    </citation>
    <scope>NUCLEOTIDE SEQUENCE [LARGE SCALE GENOMIC DNA]</scope>
    <source>
        <strain evidence="2 3">RDMS1</strain>
    </source>
</reference>
<protein>
    <submittedName>
        <fullName evidence="2">HalOD1 output domain-containing protein</fullName>
    </submittedName>
</protein>
<dbReference type="Proteomes" id="UP001596417">
    <property type="component" value="Unassembled WGS sequence"/>
</dbReference>
<dbReference type="Pfam" id="PF18545">
    <property type="entry name" value="HalOD1"/>
    <property type="match status" value="1"/>
</dbReference>
<sequence>MGVDTENEGKWTSFESDLEDVAMFGYDPSEHDLGVRVVEAVGSVADIDETEIITPLNDAIDPEALDTLFVQGIGGRVSFPFIDYQVTVSVSENGTGRIYVE</sequence>
<dbReference type="GeneID" id="76198614"/>
<evidence type="ECO:0000313" key="3">
    <source>
        <dbReference type="Proteomes" id="UP001596417"/>
    </source>
</evidence>
<evidence type="ECO:0000259" key="1">
    <source>
        <dbReference type="Pfam" id="PF18545"/>
    </source>
</evidence>
<gene>
    <name evidence="2" type="ORF">ACFQL7_03785</name>
</gene>
<keyword evidence="3" id="KW-1185">Reference proteome</keyword>
<proteinExistence type="predicted"/>
<dbReference type="AlphaFoldDB" id="A0ABD5YLT4"/>
<comment type="caution">
    <text evidence="2">The sequence shown here is derived from an EMBL/GenBank/DDBJ whole genome shotgun (WGS) entry which is preliminary data.</text>
</comment>